<proteinExistence type="predicted"/>
<sequence length="150" mass="17399">MKYMFDTNVFNDILDGNIDFKNFREGIICCVTHIQRDEINKTKDVMRRKALNSIFSDLAEEEYPTETFVLGISRLNMGKLGDGDLYQQLKDRLDRLNQKKKKNNGMDALIGEAAIKNNLTLVTRDMEFFRVMTEFKCATANIYQVINTHS</sequence>
<dbReference type="Gene3D" id="3.40.50.1010">
    <property type="entry name" value="5'-nuclease"/>
    <property type="match status" value="1"/>
</dbReference>
<reference evidence="1" key="1">
    <citation type="journal article" date="2021" name="ISME J.">
        <title>Fine-scale metabolic discontinuity in a stratified prokaryote microbiome of a Red Sea deep halocline.</title>
        <authorList>
            <person name="Michoud G."/>
            <person name="Ngugi D.K."/>
            <person name="Barozzi A."/>
            <person name="Merlino G."/>
            <person name="Calleja M.L."/>
            <person name="Delgado-Huertas A."/>
            <person name="Moran X.A.G."/>
            <person name="Daffonchio D."/>
        </authorList>
    </citation>
    <scope>NUCLEOTIDE SEQUENCE</scope>
    <source>
        <strain evidence="1">SuakinDeep_MAG55_1</strain>
    </source>
</reference>
<protein>
    <recommendedName>
        <fullName evidence="3">PIN domain-containing protein</fullName>
    </recommendedName>
</protein>
<accession>A0A942A0A6</accession>
<dbReference type="EMBL" id="JAANXD010000058">
    <property type="protein sequence ID" value="MBS1258328.1"/>
    <property type="molecule type" value="Genomic_DNA"/>
</dbReference>
<dbReference type="Proteomes" id="UP000722750">
    <property type="component" value="Unassembled WGS sequence"/>
</dbReference>
<comment type="caution">
    <text evidence="1">The sequence shown here is derived from an EMBL/GenBank/DDBJ whole genome shotgun (WGS) entry which is preliminary data.</text>
</comment>
<name>A0A942A0A6_9BACT</name>
<evidence type="ECO:0000313" key="1">
    <source>
        <dbReference type="EMBL" id="MBS1258328.1"/>
    </source>
</evidence>
<dbReference type="SUPFAM" id="SSF88723">
    <property type="entry name" value="PIN domain-like"/>
    <property type="match status" value="1"/>
</dbReference>
<evidence type="ECO:0000313" key="2">
    <source>
        <dbReference type="Proteomes" id="UP000722750"/>
    </source>
</evidence>
<dbReference type="InterPro" id="IPR029060">
    <property type="entry name" value="PIN-like_dom_sf"/>
</dbReference>
<gene>
    <name evidence="1" type="ORF">MAG551_01386</name>
</gene>
<dbReference type="AlphaFoldDB" id="A0A942A0A6"/>
<organism evidence="1 2">
    <name type="scientific">Candidatus Scalindua arabica</name>
    <dbReference type="NCBI Taxonomy" id="1127984"/>
    <lineage>
        <taxon>Bacteria</taxon>
        <taxon>Pseudomonadati</taxon>
        <taxon>Planctomycetota</taxon>
        <taxon>Candidatus Brocadiia</taxon>
        <taxon>Candidatus Brocadiales</taxon>
        <taxon>Candidatus Scalinduaceae</taxon>
        <taxon>Candidatus Scalindua</taxon>
    </lineage>
</organism>
<evidence type="ECO:0008006" key="3">
    <source>
        <dbReference type="Google" id="ProtNLM"/>
    </source>
</evidence>